<protein>
    <submittedName>
        <fullName evidence="1">Uncharacterized protein</fullName>
    </submittedName>
</protein>
<organism evidence="1 2">
    <name type="scientific">Candidozyma auris</name>
    <name type="common">Yeast</name>
    <name type="synonym">Candida auris</name>
    <dbReference type="NCBI Taxonomy" id="498019"/>
    <lineage>
        <taxon>Eukaryota</taxon>
        <taxon>Fungi</taxon>
        <taxon>Dikarya</taxon>
        <taxon>Ascomycota</taxon>
        <taxon>Saccharomycotina</taxon>
        <taxon>Pichiomycetes</taxon>
        <taxon>Metschnikowiaceae</taxon>
        <taxon>Candidozyma</taxon>
    </lineage>
</organism>
<dbReference type="AlphaFoldDB" id="A0A0L0P5K9"/>
<evidence type="ECO:0000313" key="2">
    <source>
        <dbReference type="Proteomes" id="UP000037122"/>
    </source>
</evidence>
<gene>
    <name evidence="1" type="ORF">QG37_00987</name>
</gene>
<reference evidence="2" key="1">
    <citation type="journal article" date="2015" name="BMC Genomics">
        <title>Draft genome of a commonly misdiagnosed multidrug resistant pathogen Candida auris.</title>
        <authorList>
            <person name="Chatterjee S."/>
            <person name="Alampalli S.V."/>
            <person name="Nageshan R.K."/>
            <person name="Chettiar S.T."/>
            <person name="Joshi S."/>
            <person name="Tatu U.S."/>
        </authorList>
    </citation>
    <scope>NUCLEOTIDE SEQUENCE [LARGE SCALE GENOMIC DNA]</scope>
    <source>
        <strain evidence="2">6684</strain>
    </source>
</reference>
<evidence type="ECO:0000313" key="1">
    <source>
        <dbReference type="EMBL" id="KNE01652.1"/>
    </source>
</evidence>
<dbReference type="Proteomes" id="UP000037122">
    <property type="component" value="Unassembled WGS sequence"/>
</dbReference>
<accession>A0A0L0P5K9</accession>
<name>A0A0L0P5K9_CANAR</name>
<sequence>MLLSSECKIPKPELQGVDASCTICCSGVEGLGGEVAGCSTGRASFGSLSASRAAVRFLDFDEGGIATPKFKFFRPRPTVSGVGRKFTSGFLGDGMITSEACFLELRGVRKGDVAGRDRECFLWHLDEEGVTGCMATVFRGGVEGGIMASGGDESCNKDQ</sequence>
<proteinExistence type="predicted"/>
<comment type="caution">
    <text evidence="1">The sequence shown here is derived from an EMBL/GenBank/DDBJ whole genome shotgun (WGS) entry which is preliminary data.</text>
</comment>
<dbReference type="VEuPathDB" id="FungiDB:QG37_00987"/>
<dbReference type="EMBL" id="LGST01000008">
    <property type="protein sequence ID" value="KNE01652.1"/>
    <property type="molecule type" value="Genomic_DNA"/>
</dbReference>